<keyword evidence="2" id="KW-1185">Reference proteome</keyword>
<proteinExistence type="predicted"/>
<evidence type="ECO:0000313" key="1">
    <source>
        <dbReference type="EMBL" id="GIX79748.1"/>
    </source>
</evidence>
<dbReference type="Proteomes" id="UP001054945">
    <property type="component" value="Unassembled WGS sequence"/>
</dbReference>
<reference evidence="1 2" key="1">
    <citation type="submission" date="2021-06" db="EMBL/GenBank/DDBJ databases">
        <title>Caerostris extrusa draft genome.</title>
        <authorList>
            <person name="Kono N."/>
            <person name="Arakawa K."/>
        </authorList>
    </citation>
    <scope>NUCLEOTIDE SEQUENCE [LARGE SCALE GENOMIC DNA]</scope>
</reference>
<comment type="caution">
    <text evidence="1">The sequence shown here is derived from an EMBL/GenBank/DDBJ whole genome shotgun (WGS) entry which is preliminary data.</text>
</comment>
<protein>
    <submittedName>
        <fullName evidence="1">Uncharacterized protein</fullName>
    </submittedName>
</protein>
<dbReference type="AlphaFoldDB" id="A0AAV4N5R3"/>
<sequence length="362" mass="40501">MSSPCVIHQASYHPPFNMLKHRKGFKMHSSNNMITATTAATSFYEDFLKDTLFPAKPLSKATSRIQSVIVKLPSKPVKKLGKGPQLVCSVHPFPTLTSCAQKLPHSARLLKNMQRCAPVQIETRPQLVPNPGSPLSLEAWSMADFESWLCDNTTLLRNTNNAYNHLSIDSTQKLTTAYHNSVHVNIPSPSSGMCTAAESPTLYDSPPGKSYNSGPPPYVQVKQEIEEDYQCSGMRMAPANGMNSALNVKREEEEGLSDQMEQLRNLAVEQAAKEIHVACEILNISHGEGMFFLSTSNEAIQCIPIATRNIKFKVFRLQEEIEMTQLWDDLNSPTQSKNLLFFKVHFLCQTRIWEVSPIGDYL</sequence>
<accession>A0AAV4N5R3</accession>
<dbReference type="EMBL" id="BPLR01002967">
    <property type="protein sequence ID" value="GIX79748.1"/>
    <property type="molecule type" value="Genomic_DNA"/>
</dbReference>
<name>A0AAV4N5R3_CAEEX</name>
<organism evidence="1 2">
    <name type="scientific">Caerostris extrusa</name>
    <name type="common">Bark spider</name>
    <name type="synonym">Caerostris bankana</name>
    <dbReference type="NCBI Taxonomy" id="172846"/>
    <lineage>
        <taxon>Eukaryota</taxon>
        <taxon>Metazoa</taxon>
        <taxon>Ecdysozoa</taxon>
        <taxon>Arthropoda</taxon>
        <taxon>Chelicerata</taxon>
        <taxon>Arachnida</taxon>
        <taxon>Araneae</taxon>
        <taxon>Araneomorphae</taxon>
        <taxon>Entelegynae</taxon>
        <taxon>Araneoidea</taxon>
        <taxon>Araneidae</taxon>
        <taxon>Caerostris</taxon>
    </lineage>
</organism>
<evidence type="ECO:0000313" key="2">
    <source>
        <dbReference type="Proteomes" id="UP001054945"/>
    </source>
</evidence>
<gene>
    <name evidence="1" type="ORF">CEXT_73981</name>
</gene>